<dbReference type="Pfam" id="PF00107">
    <property type="entry name" value="ADH_zinc_N"/>
    <property type="match status" value="1"/>
</dbReference>
<dbReference type="PROSITE" id="PS52019">
    <property type="entry name" value="PKS_MFAS_DH"/>
    <property type="match status" value="1"/>
</dbReference>
<evidence type="ECO:0000256" key="3">
    <source>
        <dbReference type="ARBA" id="ARBA00022553"/>
    </source>
</evidence>
<dbReference type="Gene3D" id="3.40.47.10">
    <property type="match status" value="1"/>
</dbReference>
<dbReference type="SUPFAM" id="SSF55048">
    <property type="entry name" value="Probable ACP-binding domain of malonyl-CoA ACP transacylase"/>
    <property type="match status" value="1"/>
</dbReference>
<dbReference type="SUPFAM" id="SSF51735">
    <property type="entry name" value="NAD(P)-binding Rossmann-fold domains"/>
    <property type="match status" value="2"/>
</dbReference>
<dbReference type="SMART" id="SM00827">
    <property type="entry name" value="PKS_AT"/>
    <property type="match status" value="1"/>
</dbReference>
<dbReference type="InterPro" id="IPR020841">
    <property type="entry name" value="PKS_Beta-ketoAc_synthase_dom"/>
</dbReference>
<dbReference type="PROSITE" id="PS00606">
    <property type="entry name" value="KS3_1"/>
    <property type="match status" value="1"/>
</dbReference>
<comment type="caution">
    <text evidence="14">The sequence shown here is derived from an EMBL/GenBank/DDBJ whole genome shotgun (WGS) entry which is preliminary data.</text>
</comment>
<feature type="domain" description="Carrier" evidence="11">
    <location>
        <begin position="2398"/>
        <end position="2475"/>
    </location>
</feature>
<dbReference type="InterPro" id="IPR014043">
    <property type="entry name" value="Acyl_transferase_dom"/>
</dbReference>
<keyword evidence="6" id="KW-0560">Oxidoreductase</keyword>
<dbReference type="SUPFAM" id="SSF53335">
    <property type="entry name" value="S-adenosyl-L-methionine-dependent methyltransferases"/>
    <property type="match status" value="1"/>
</dbReference>
<dbReference type="InterPro" id="IPR020807">
    <property type="entry name" value="PKS_DH"/>
</dbReference>
<dbReference type="InterPro" id="IPR016036">
    <property type="entry name" value="Malonyl_transacylase_ACP-bd"/>
</dbReference>
<dbReference type="Pfam" id="PF16197">
    <property type="entry name" value="KAsynt_C_assoc"/>
    <property type="match status" value="1"/>
</dbReference>
<evidence type="ECO:0000256" key="4">
    <source>
        <dbReference type="ARBA" id="ARBA00022679"/>
    </source>
</evidence>
<gene>
    <name evidence="14" type="ORF">F53441_11466</name>
</gene>
<evidence type="ECO:0000256" key="6">
    <source>
        <dbReference type="ARBA" id="ARBA00023002"/>
    </source>
</evidence>
<evidence type="ECO:0000313" key="15">
    <source>
        <dbReference type="Proteomes" id="UP000605986"/>
    </source>
</evidence>
<dbReference type="GO" id="GO:0004315">
    <property type="term" value="F:3-oxoacyl-[acyl-carrier-protein] synthase activity"/>
    <property type="evidence" value="ECO:0007669"/>
    <property type="project" value="InterPro"/>
</dbReference>
<dbReference type="GO" id="GO:0006633">
    <property type="term" value="P:fatty acid biosynthetic process"/>
    <property type="evidence" value="ECO:0007669"/>
    <property type="project" value="InterPro"/>
</dbReference>
<dbReference type="Pfam" id="PF02801">
    <property type="entry name" value="Ketoacyl-synt_C"/>
    <property type="match status" value="1"/>
</dbReference>
<protein>
    <submittedName>
        <fullName evidence="14">Polyketide synthase</fullName>
    </submittedName>
</protein>
<dbReference type="SUPFAM" id="SSF47336">
    <property type="entry name" value="ACP-like"/>
    <property type="match status" value="1"/>
</dbReference>
<dbReference type="Gene3D" id="3.40.50.150">
    <property type="entry name" value="Vaccinia Virus protein VP39"/>
    <property type="match status" value="1"/>
</dbReference>
<keyword evidence="15" id="KW-1185">Reference proteome</keyword>
<accession>A0A8H4K4X3</accession>
<dbReference type="GO" id="GO:0016491">
    <property type="term" value="F:oxidoreductase activity"/>
    <property type="evidence" value="ECO:0007669"/>
    <property type="project" value="UniProtKB-KW"/>
</dbReference>
<dbReference type="CDD" id="cd02440">
    <property type="entry name" value="AdoMet_MTases"/>
    <property type="match status" value="1"/>
</dbReference>
<evidence type="ECO:0000256" key="7">
    <source>
        <dbReference type="ARBA" id="ARBA00023268"/>
    </source>
</evidence>
<dbReference type="InterPro" id="IPR036736">
    <property type="entry name" value="ACP-like_sf"/>
</dbReference>
<dbReference type="InterPro" id="IPR049552">
    <property type="entry name" value="PKS_DH_N"/>
</dbReference>
<evidence type="ECO:0000259" key="11">
    <source>
        <dbReference type="PROSITE" id="PS50075"/>
    </source>
</evidence>
<feature type="active site" description="Proton acceptor; for dehydratase activity" evidence="9">
    <location>
        <position position="925"/>
    </location>
</feature>
<dbReference type="InterPro" id="IPR009081">
    <property type="entry name" value="PP-bd_ACP"/>
</dbReference>
<dbReference type="InterPro" id="IPR014030">
    <property type="entry name" value="Ketoacyl_synth_N"/>
</dbReference>
<dbReference type="Pfam" id="PF08242">
    <property type="entry name" value="Methyltransf_12"/>
    <property type="match status" value="1"/>
</dbReference>
<dbReference type="InterPro" id="IPR050091">
    <property type="entry name" value="PKS_NRPS_Biosynth_Enz"/>
</dbReference>
<evidence type="ECO:0000256" key="2">
    <source>
        <dbReference type="ARBA" id="ARBA00022450"/>
    </source>
</evidence>
<dbReference type="InterPro" id="IPR006162">
    <property type="entry name" value="Ppantetheine_attach_site"/>
</dbReference>
<feature type="region of interest" description="Disordered" evidence="10">
    <location>
        <begin position="437"/>
        <end position="460"/>
    </location>
</feature>
<dbReference type="OrthoDB" id="329835at2759"/>
<dbReference type="SMART" id="SM00825">
    <property type="entry name" value="PKS_KS"/>
    <property type="match status" value="1"/>
</dbReference>
<dbReference type="Pfam" id="PF23114">
    <property type="entry name" value="NAD-bd_HRPKS_sdrA"/>
    <property type="match status" value="1"/>
</dbReference>
<dbReference type="Pfam" id="PF21089">
    <property type="entry name" value="PKS_DH_N"/>
    <property type="match status" value="1"/>
</dbReference>
<feature type="region of interest" description="N-terminal hotdog fold" evidence="9">
    <location>
        <begin position="893"/>
        <end position="1024"/>
    </location>
</feature>
<keyword evidence="4" id="KW-0808">Transferase</keyword>
<dbReference type="Pfam" id="PF08659">
    <property type="entry name" value="KR"/>
    <property type="match status" value="1"/>
</dbReference>
<dbReference type="Gene3D" id="3.10.129.110">
    <property type="entry name" value="Polyketide synthase dehydratase"/>
    <property type="match status" value="1"/>
</dbReference>
<dbReference type="SUPFAM" id="SSF50129">
    <property type="entry name" value="GroES-like"/>
    <property type="match status" value="1"/>
</dbReference>
<dbReference type="Pfam" id="PF00109">
    <property type="entry name" value="ketoacyl-synt"/>
    <property type="match status" value="1"/>
</dbReference>
<dbReference type="SMART" id="SM00823">
    <property type="entry name" value="PKS_PP"/>
    <property type="match status" value="1"/>
</dbReference>
<dbReference type="InterPro" id="IPR011032">
    <property type="entry name" value="GroES-like_sf"/>
</dbReference>
<dbReference type="PANTHER" id="PTHR43775:SF29">
    <property type="entry name" value="ASPERFURANONE POLYKETIDE SYNTHASE AFOG-RELATED"/>
    <property type="match status" value="1"/>
</dbReference>
<proteinExistence type="predicted"/>
<dbReference type="Pfam" id="PF14765">
    <property type="entry name" value="PS-DH"/>
    <property type="match status" value="1"/>
</dbReference>
<dbReference type="InterPro" id="IPR032821">
    <property type="entry name" value="PKS_assoc"/>
</dbReference>
<feature type="compositionally biased region" description="Low complexity" evidence="10">
    <location>
        <begin position="444"/>
        <end position="455"/>
    </location>
</feature>
<organism evidence="14 15">
    <name type="scientific">Fusarium austroafricanum</name>
    <dbReference type="NCBI Taxonomy" id="2364996"/>
    <lineage>
        <taxon>Eukaryota</taxon>
        <taxon>Fungi</taxon>
        <taxon>Dikarya</taxon>
        <taxon>Ascomycota</taxon>
        <taxon>Pezizomycotina</taxon>
        <taxon>Sordariomycetes</taxon>
        <taxon>Hypocreomycetidae</taxon>
        <taxon>Hypocreales</taxon>
        <taxon>Nectriaceae</taxon>
        <taxon>Fusarium</taxon>
        <taxon>Fusarium concolor species complex</taxon>
    </lineage>
</organism>
<dbReference type="GO" id="GO:0004312">
    <property type="term" value="F:fatty acid synthase activity"/>
    <property type="evidence" value="ECO:0007669"/>
    <property type="project" value="TreeGrafter"/>
</dbReference>
<dbReference type="InterPro" id="IPR049900">
    <property type="entry name" value="PKS_mFAS_DH"/>
</dbReference>
<evidence type="ECO:0000259" key="12">
    <source>
        <dbReference type="PROSITE" id="PS52004"/>
    </source>
</evidence>
<evidence type="ECO:0000259" key="13">
    <source>
        <dbReference type="PROSITE" id="PS52019"/>
    </source>
</evidence>
<dbReference type="SUPFAM" id="SSF52151">
    <property type="entry name" value="FabD/lysophospholipase-like"/>
    <property type="match status" value="1"/>
</dbReference>
<sequence length="2477" mass="272294">MSDITIIGYSFKLSQDVNDDTSFWDVLQNKRNLASDWPEDRVKVDSFASNKHQKWNGKGGHFIKDDVAAFDAPFFSVTAKEAAAMDPMQRWTLETTYHAFENAGLPVESLKGSRTAVFSASMLEDYSRMTAMDPDNLERTAVTGSTVSCIIPNRVSWYFGLRGPSIHVNTACSSSLSAVDMACKVLNSGDASCAVVAGANLLLDPSIFQVLANQGFLSPDGVCHSFDERANGYGRGEGVIAMVLKPVQAAIENGDMIRAVIRSIGSNQDGHTPVLTQPSFQAQEELIRHVYEKADLDMSQTRFVEAHGTGTPVGDPIEVKAIGRCFREYRSQVEPLYIGSVKASVGHLEGANQVILEKGIIPPNALFENINPALNADAYNIEIPRRSIRWPTEGLRRVSINSFGFGGSNSHIVLDDALHYLQDRDLAGLHNTSKIPKPLTNSYTNGRHTNGTNGTAHEQKLSNTPKLLVWTAADEKAAKRTVEPYNEIYKEKILGHPERLGQLAFTLGSKRSLMLWRSFAVVDGSMNEDLSPSKPIRSSSDCGIAFVFTGQGAQYVNMGLGLEQYPVYNATLKKINEIYFSLGCSWDLFDELRCTDTTNEPEYSQPLSTAIQIALFELLLSFGIKPKVVVGHSSGEIAAAYASGGLSLEAACKVSYFRGLLAGKLKRANSSSAGAMISINLAVHEVSEFLAKADVTSVNVACINSSLNVTLSGPEGAIDIIKAQADRDGTFAQKLKTGVAYHSSSMKGIADEYLAALDGLTGSHVEDRTPMISTVTGKHVNTETMTSGQYWVDNMLSPVRFAQALQVIANKNFMSKAGLGNITDLVEIGPHPALRRPVRDTLRYPVSIPATNQQAAKETFLVDCPKYPFDRSQRYWAESRLSRDFRLRGGVKGDLLGVRVSDWNPLEPRWRNFWSIDSSPWVGDHQISDTTLFPASGMLVMAIEAAQEMAPPEDSVAGFLIEKAEFMNPIVVPETWEHRIETQVRLRPIEREEGERFDVSIFTYSRHEWTQCFCATILVDNSDDEERQLNHQHLPSQYQNATESCVSPFDSNIFYHDAAKVGLRYGESFQLMRDIRWDNKTSAIGNIDLARTKLDTMSLVHPAVLDQAFQVLRISSGQQPAANVPIRLKNMWFSSKRWHTNSVRWLSQSTLTVHGYGEQGSILALSENGDVLCHIEKAITSAVSGETAEIEKKLVYSIEWKPQLSMLSPDQLTRACDANAVSKDDSTVLANHSKLCYTLELVSSRTLKHIDKAKVPADLQRHVEWMEHHVSKLPPQQCQEADALTEEQIESRLTEVDSVLPAWKLYTTCARRLPEILAGELDPLQVVFESDQADIFYSNLFQNLCADGRLNHLLDLASHENPALRILEVGAGTGGMTGHVISALQEREKRTGGLAFSEYTYTDISPAFFETASQRWPDLQSRIIFKTLDLGKPIDTQGFEPGSYDVVIAASVLHATPYLEATIRNVHKALKPGGKMVLLEVINPDDIATNFMAGLVPGWWVAREEWRPHSAAIPEHSWDKCLRDNGFSGNDMVIRDYEDDQCHIMSVIVTTTMEAVSQEPSKGRLIFLVSDGSSSREKGLADSVRTQLDPSGGRQTQIVPFDQESLDMVKLTNQDCVISLMEVDGHPLLSTLSEQDFISLQLLVRKASNLLWVTSTSLDDPKCPDFSVAQGLFRSIRAEQPDTHIVNLSIQDDEPFESCTDLISQAYHRSFDTRTPSNEVEYVAHDGVITVGRAVEDIAAKNSLRSILSKQLYQKPWGDGPALELSISKPGSLESLCFIEDTTYTEELDPCEVEIEAQVWGLDSRDLAIAAGRVDFRGERFGRDCLGVVTHVGSYCGGSLRPGDRVGMVASGCLRKYPRADRGRVFKLPQSISFEEAASVVIPGLASYHAIFNIARLQPNEKVLIASTTKSTTLIAARLAKTLGAQVFAAVSSPGERQLLVDSLAIPAEHIVDSKSTLLSQTLMRITGQYGFDVVLSDNGLDPQVSFSCLVDSGRVVNIGNLDNSGNPMLPAKLLARNISFSSVDVTTLGPKIISEASKNNMQLLADIKIQLPRLSQFFEVSQIEDAFKYLQRDDSLGRVVVTINPDAKVPQFIQENRTWTFDENSTYLVTGGSGGIGRAIIQWMVSRGAKHLLVPSRSGATTESAAKLVSDLTSNGVQIVAPKCDVSNSQSVSDMIEECSETMPPIKGCINAAMVLQDAIFQTNMTFQQWDLTIRSKIQTSRNLHELLPNNLDFFILLSSLAGVVGQMASANYAAGCSYQDALARYRLAHGQKALSLDIGWMRNIGIISESEAYQRQRQTSNDMQPIGDKELLALLTLCCDPDSSLILPLLANGQVLFGLRTPADILKEGQQPPALLERPLLAAFSYLVDGKTTISHEIDHIQNARDVFQMAQDVGGKRVVVIRAIAAKLARAMSISPDDVEPSKPLSSYGVDSLMAVELRNWINKEFSAMVAVFDIIGGVSIAGVAEVVVARSSL</sequence>
<dbReference type="InterPro" id="IPR001227">
    <property type="entry name" value="Ac_transferase_dom_sf"/>
</dbReference>
<dbReference type="InterPro" id="IPR016035">
    <property type="entry name" value="Acyl_Trfase/lysoPLipase"/>
</dbReference>
<dbReference type="SMART" id="SM00829">
    <property type="entry name" value="PKS_ER"/>
    <property type="match status" value="1"/>
</dbReference>
<dbReference type="InterPro" id="IPR018201">
    <property type="entry name" value="Ketoacyl_synth_AS"/>
</dbReference>
<dbReference type="Gene3D" id="3.40.366.10">
    <property type="entry name" value="Malonyl-Coenzyme A Acyl Carrier Protein, domain 2"/>
    <property type="match status" value="1"/>
</dbReference>
<comment type="pathway">
    <text evidence="1">Secondary metabolite biosynthesis.</text>
</comment>
<feature type="domain" description="Ketosynthase family 3 (KS3)" evidence="12">
    <location>
        <begin position="1"/>
        <end position="416"/>
    </location>
</feature>
<dbReference type="InterPro" id="IPR036291">
    <property type="entry name" value="NAD(P)-bd_dom_sf"/>
</dbReference>
<dbReference type="InterPro" id="IPR013217">
    <property type="entry name" value="Methyltransf_12"/>
</dbReference>
<dbReference type="Gene3D" id="3.40.50.720">
    <property type="entry name" value="NAD(P)-binding Rossmann-like Domain"/>
    <property type="match status" value="1"/>
</dbReference>
<dbReference type="InterPro" id="IPR013968">
    <property type="entry name" value="PKS_KR"/>
</dbReference>
<dbReference type="Gene3D" id="3.90.180.10">
    <property type="entry name" value="Medium-chain alcohol dehydrogenases, catalytic domain"/>
    <property type="match status" value="1"/>
</dbReference>
<dbReference type="SUPFAM" id="SSF53901">
    <property type="entry name" value="Thiolase-like"/>
    <property type="match status" value="1"/>
</dbReference>
<dbReference type="PROSITE" id="PS52004">
    <property type="entry name" value="KS3_2"/>
    <property type="match status" value="1"/>
</dbReference>
<dbReference type="InterPro" id="IPR020843">
    <property type="entry name" value="ER"/>
</dbReference>
<dbReference type="InterPro" id="IPR014031">
    <property type="entry name" value="Ketoacyl_synth_C"/>
</dbReference>
<dbReference type="Proteomes" id="UP000605986">
    <property type="component" value="Unassembled WGS sequence"/>
</dbReference>
<evidence type="ECO:0000313" key="14">
    <source>
        <dbReference type="EMBL" id="KAF4443314.1"/>
    </source>
</evidence>
<dbReference type="InterPro" id="IPR016039">
    <property type="entry name" value="Thiolase-like"/>
</dbReference>
<dbReference type="Pfam" id="PF23297">
    <property type="entry name" value="ACP_SdgA_C"/>
    <property type="match status" value="1"/>
</dbReference>
<keyword evidence="2" id="KW-0596">Phosphopantetheine</keyword>
<dbReference type="PROSITE" id="PS00012">
    <property type="entry name" value="PHOSPHOPANTETHEINE"/>
    <property type="match status" value="1"/>
</dbReference>
<evidence type="ECO:0000256" key="10">
    <source>
        <dbReference type="SAM" id="MobiDB-lite"/>
    </source>
</evidence>
<keyword evidence="8" id="KW-0012">Acyltransferase</keyword>
<evidence type="ECO:0000256" key="9">
    <source>
        <dbReference type="PROSITE-ProRule" id="PRU01363"/>
    </source>
</evidence>
<dbReference type="EMBL" id="JAADJG010000578">
    <property type="protein sequence ID" value="KAF4443314.1"/>
    <property type="molecule type" value="Genomic_DNA"/>
</dbReference>
<dbReference type="InterPro" id="IPR020806">
    <property type="entry name" value="PKS_PP-bd"/>
</dbReference>
<dbReference type="InterPro" id="IPR057326">
    <property type="entry name" value="KR_dom"/>
</dbReference>
<dbReference type="Pfam" id="PF00698">
    <property type="entry name" value="Acyl_transf_1"/>
    <property type="match status" value="1"/>
</dbReference>
<keyword evidence="7" id="KW-0511">Multifunctional enzyme</keyword>
<dbReference type="SMART" id="SM00826">
    <property type="entry name" value="PKS_DH"/>
    <property type="match status" value="1"/>
</dbReference>
<dbReference type="InterPro" id="IPR049551">
    <property type="entry name" value="PKS_DH_C"/>
</dbReference>
<dbReference type="PANTHER" id="PTHR43775">
    <property type="entry name" value="FATTY ACID SYNTHASE"/>
    <property type="match status" value="1"/>
</dbReference>
<dbReference type="PROSITE" id="PS50075">
    <property type="entry name" value="CARRIER"/>
    <property type="match status" value="1"/>
</dbReference>
<dbReference type="CDD" id="cd00833">
    <property type="entry name" value="PKS"/>
    <property type="match status" value="1"/>
</dbReference>
<feature type="region of interest" description="C-terminal hotdog fold" evidence="9">
    <location>
        <begin position="1046"/>
        <end position="1189"/>
    </location>
</feature>
<reference evidence="14" key="1">
    <citation type="submission" date="2020-01" db="EMBL/GenBank/DDBJ databases">
        <title>Identification and distribution of gene clusters putatively required for synthesis of sphingolipid metabolism inhibitors in phylogenetically diverse species of the filamentous fungus Fusarium.</title>
        <authorList>
            <person name="Kim H.-S."/>
            <person name="Busman M."/>
            <person name="Brown D.W."/>
            <person name="Divon H."/>
            <person name="Uhlig S."/>
            <person name="Proctor R.H."/>
        </authorList>
    </citation>
    <scope>NUCLEOTIDE SEQUENCE</scope>
    <source>
        <strain evidence="14">NRRL 53441</strain>
    </source>
</reference>
<dbReference type="Gene3D" id="1.10.1200.10">
    <property type="entry name" value="ACP-like"/>
    <property type="match status" value="1"/>
</dbReference>
<dbReference type="CDD" id="cd05195">
    <property type="entry name" value="enoyl_red"/>
    <property type="match status" value="1"/>
</dbReference>
<name>A0A8H4K4X3_9HYPO</name>
<feature type="domain" description="PKS/mFAS DH" evidence="13">
    <location>
        <begin position="893"/>
        <end position="1189"/>
    </location>
</feature>
<dbReference type="InterPro" id="IPR056501">
    <property type="entry name" value="NAD-bd_HRPKS_sdrA"/>
</dbReference>
<dbReference type="SMART" id="SM00822">
    <property type="entry name" value="PKS_KR"/>
    <property type="match status" value="1"/>
</dbReference>
<evidence type="ECO:0000256" key="5">
    <source>
        <dbReference type="ARBA" id="ARBA00022857"/>
    </source>
</evidence>
<evidence type="ECO:0000256" key="8">
    <source>
        <dbReference type="ARBA" id="ARBA00023315"/>
    </source>
</evidence>
<dbReference type="GO" id="GO:0031177">
    <property type="term" value="F:phosphopantetheine binding"/>
    <property type="evidence" value="ECO:0007669"/>
    <property type="project" value="InterPro"/>
</dbReference>
<keyword evidence="5" id="KW-0521">NADP</keyword>
<dbReference type="GO" id="GO:0030639">
    <property type="term" value="P:polyketide biosynthetic process"/>
    <property type="evidence" value="ECO:0007669"/>
    <property type="project" value="UniProtKB-ARBA"/>
</dbReference>
<dbReference type="InterPro" id="IPR013149">
    <property type="entry name" value="ADH-like_C"/>
</dbReference>
<feature type="active site" description="Proton donor; for dehydratase activity" evidence="9">
    <location>
        <position position="1106"/>
    </location>
</feature>
<keyword evidence="3" id="KW-0597">Phosphoprotein</keyword>
<dbReference type="InterPro" id="IPR029063">
    <property type="entry name" value="SAM-dependent_MTases_sf"/>
</dbReference>
<dbReference type="InterPro" id="IPR042104">
    <property type="entry name" value="PKS_dehydratase_sf"/>
</dbReference>
<evidence type="ECO:0000256" key="1">
    <source>
        <dbReference type="ARBA" id="ARBA00005179"/>
    </source>
</evidence>